<dbReference type="InterPro" id="IPR021916">
    <property type="entry name" value="DUF3527"/>
</dbReference>
<dbReference type="OrthoDB" id="1898655at2759"/>
<feature type="compositionally biased region" description="Low complexity" evidence="1">
    <location>
        <begin position="262"/>
        <end position="275"/>
    </location>
</feature>
<dbReference type="Pfam" id="PF12043">
    <property type="entry name" value="DUF3527"/>
    <property type="match status" value="2"/>
</dbReference>
<organism evidence="2 3">
    <name type="scientific">Zizania palustris</name>
    <name type="common">Northern wild rice</name>
    <dbReference type="NCBI Taxonomy" id="103762"/>
    <lineage>
        <taxon>Eukaryota</taxon>
        <taxon>Viridiplantae</taxon>
        <taxon>Streptophyta</taxon>
        <taxon>Embryophyta</taxon>
        <taxon>Tracheophyta</taxon>
        <taxon>Spermatophyta</taxon>
        <taxon>Magnoliopsida</taxon>
        <taxon>Liliopsida</taxon>
        <taxon>Poales</taxon>
        <taxon>Poaceae</taxon>
        <taxon>BOP clade</taxon>
        <taxon>Oryzoideae</taxon>
        <taxon>Oryzeae</taxon>
        <taxon>Zizaniinae</taxon>
        <taxon>Zizania</taxon>
    </lineage>
</organism>
<dbReference type="Proteomes" id="UP000729402">
    <property type="component" value="Unassembled WGS sequence"/>
</dbReference>
<feature type="region of interest" description="Disordered" evidence="1">
    <location>
        <begin position="255"/>
        <end position="278"/>
    </location>
</feature>
<reference evidence="2" key="2">
    <citation type="submission" date="2021-02" db="EMBL/GenBank/DDBJ databases">
        <authorList>
            <person name="Kimball J.A."/>
            <person name="Haas M.W."/>
            <person name="Macchietto M."/>
            <person name="Kono T."/>
            <person name="Duquette J."/>
            <person name="Shao M."/>
        </authorList>
    </citation>
    <scope>NUCLEOTIDE SEQUENCE</scope>
    <source>
        <tissue evidence="2">Fresh leaf tissue</tissue>
    </source>
</reference>
<keyword evidence="3" id="KW-1185">Reference proteome</keyword>
<dbReference type="AlphaFoldDB" id="A0A8J5TF39"/>
<accession>A0A8J5TF39</accession>
<sequence length="449" mass="49729">MIPIPLPPRVSCSVAGLRLLPPHLTPHPNTAHSASSCCSAACRDWRICCWVTLIWDLGDLGIVLAVLFLTSWEQPGYKEVRNVQRRSVDSVVNSNYQSEVNTNRTPRVLLNSERYLQQERDSTTRQALLQLAWKNGLPLFMLSYGDSDILAATVRRGISDNNDLESTYTLFAVEEPKKRGGAWIKAGTKNKKHQLVSNVIGEMRVSRRKSRCYQAGKNHVHREFVLFGSEQLPSSEGSGDSHVSREFGAFFSAVPQQEADTSHQSSSQTSGHCSCPPLGNFHPNTRNARSASASVLALLPNGFHGTSTSGHHPLPLIERWKSGGSCDCGGWDEGCILSVLSDDPRESKCDVSIQANQTVDDGSQRFDMLVQGRSREDRHAFSMVSFKEGLYAVEFRSSVALLQAFAMCIVMLHGRIGRFFQIYSEGLHKQITIPLIRTSSPDYSLATHP</sequence>
<comment type="caution">
    <text evidence="2">The sequence shown here is derived from an EMBL/GenBank/DDBJ whole genome shotgun (WGS) entry which is preliminary data.</text>
</comment>
<reference evidence="2" key="1">
    <citation type="journal article" date="2021" name="bioRxiv">
        <title>Whole Genome Assembly and Annotation of Northern Wild Rice, Zizania palustris L., Supports a Whole Genome Duplication in the Zizania Genus.</title>
        <authorList>
            <person name="Haas M."/>
            <person name="Kono T."/>
            <person name="Macchietto M."/>
            <person name="Millas R."/>
            <person name="McGilp L."/>
            <person name="Shao M."/>
            <person name="Duquette J."/>
            <person name="Hirsch C.N."/>
            <person name="Kimball J."/>
        </authorList>
    </citation>
    <scope>NUCLEOTIDE SEQUENCE</scope>
    <source>
        <tissue evidence="2">Fresh leaf tissue</tissue>
    </source>
</reference>
<evidence type="ECO:0000313" key="3">
    <source>
        <dbReference type="Proteomes" id="UP000729402"/>
    </source>
</evidence>
<dbReference type="PANTHER" id="PTHR31390">
    <property type="entry name" value="EXPRESSED PROTEIN"/>
    <property type="match status" value="1"/>
</dbReference>
<gene>
    <name evidence="2" type="ORF">GUJ93_ZPchr0006g40718</name>
</gene>
<protein>
    <submittedName>
        <fullName evidence="2">Uncharacterized protein</fullName>
    </submittedName>
</protein>
<evidence type="ECO:0000313" key="2">
    <source>
        <dbReference type="EMBL" id="KAG8074391.1"/>
    </source>
</evidence>
<evidence type="ECO:0000256" key="1">
    <source>
        <dbReference type="SAM" id="MobiDB-lite"/>
    </source>
</evidence>
<proteinExistence type="predicted"/>
<dbReference type="EMBL" id="JAAALK010000283">
    <property type="protein sequence ID" value="KAG8074391.1"/>
    <property type="molecule type" value="Genomic_DNA"/>
</dbReference>
<dbReference type="PANTHER" id="PTHR31390:SF12">
    <property type="entry name" value="PUTATIVE (DUF3527)-RELATED"/>
    <property type="match status" value="1"/>
</dbReference>
<name>A0A8J5TF39_ZIZPA</name>